<comment type="caution">
    <text evidence="10">The sequence shown here is derived from an EMBL/GenBank/DDBJ whole genome shotgun (WGS) entry which is preliminary data.</text>
</comment>
<evidence type="ECO:0000259" key="8">
    <source>
        <dbReference type="Pfam" id="PF09402"/>
    </source>
</evidence>
<evidence type="ECO:0000256" key="6">
    <source>
        <dbReference type="ARBA" id="ARBA00023242"/>
    </source>
</evidence>
<dbReference type="InterPro" id="IPR044780">
    <property type="entry name" value="Heh2/Src1"/>
</dbReference>
<evidence type="ECO:0000256" key="2">
    <source>
        <dbReference type="ARBA" id="ARBA00022553"/>
    </source>
</evidence>
<keyword evidence="11" id="KW-1185">Reference proteome</keyword>
<feature type="compositionally biased region" description="Basic and acidic residues" evidence="7">
    <location>
        <begin position="118"/>
        <end position="142"/>
    </location>
</feature>
<keyword evidence="2" id="KW-0597">Phosphoprotein</keyword>
<dbReference type="RefSeq" id="XP_056042068.1">
    <property type="nucleotide sequence ID" value="XM_056188155.1"/>
</dbReference>
<comment type="subcellular location">
    <subcellularLocation>
        <location evidence="1">Nucleus inner membrane</location>
    </subcellularLocation>
</comment>
<dbReference type="Pfam" id="PF09402">
    <property type="entry name" value="MSC"/>
    <property type="match status" value="1"/>
</dbReference>
<dbReference type="GO" id="GO:0034399">
    <property type="term" value="C:nuclear periphery"/>
    <property type="evidence" value="ECO:0007669"/>
    <property type="project" value="TreeGrafter"/>
</dbReference>
<dbReference type="GO" id="GO:0071763">
    <property type="term" value="P:nuclear membrane organization"/>
    <property type="evidence" value="ECO:0007669"/>
    <property type="project" value="TreeGrafter"/>
</dbReference>
<sequence length="605" mass="67062">MDDLSYLEPGFDPAKLRVPDLRRVLLMHDVPFPSSAKKAELVELFKEHISPNSANLLAAKEDSGRAVPDILDASITSSLPASEPPRSARKSTARKSTTIRSQTPRGSRRKTTAATETPKLEVKSENEKPKVTDENDKIKVEEGGSPFSSENPFQTPRTRTSPKSSRKKSSLASVKNEGAAPPKYIATAAPQPASPKRASPRAPIALKAQSSPNGESEYGTPVKFSSELFLPNEPQYPEGEPSIIESEGYEVETPEEMEVHAGELAGYHAAPPFAFPVKSFVTWIIVLLGVSYLMWWRNEKFKVGYCEVEGLGRYVPDFSEHSWRQSIGPNCTPCPSHAVCYSNFHAKCEPDYVYVPSVLSLGGMLPFAPKCVPDTEKLQRAKVLLEESLQLLRKRYADVQCGSGGMGKNDPTVAVGDLRAKLYSMKSPSLSDDAFGELWELAFKDLVEQEEVYRVDVDAGERLGSTSPSEFPFTCMVKTELGAVVSANKGKLVGTLVLALSTLVLYRSSSKYRERQAKVRDLVRRSMTVLSEQQQRSDSDQSGSTARYVIMSQLKDNLLVDTYDAGERRQVWDSVQKQVEANTNVRSRQMEVHGEIMRIWEWIGI</sequence>
<dbReference type="AlphaFoldDB" id="A0AAD7VQY0"/>
<feature type="domain" description="HeH/LEM" evidence="9">
    <location>
        <begin position="13"/>
        <end position="47"/>
    </location>
</feature>
<dbReference type="Gene3D" id="1.10.720.40">
    <property type="match status" value="1"/>
</dbReference>
<dbReference type="EMBL" id="JARPMG010000008">
    <property type="protein sequence ID" value="KAJ8098618.1"/>
    <property type="molecule type" value="Genomic_DNA"/>
</dbReference>
<dbReference type="GeneID" id="80883321"/>
<dbReference type="InterPro" id="IPR011015">
    <property type="entry name" value="LEM/LEM-like_dom_sf"/>
</dbReference>
<feature type="compositionally biased region" description="Low complexity" evidence="7">
    <location>
        <begin position="188"/>
        <end position="202"/>
    </location>
</feature>
<reference evidence="10" key="1">
    <citation type="submission" date="2023-03" db="EMBL/GenBank/DDBJ databases">
        <title>Near-Complete genome sequence of Lipomyces tetrasporous NRRL Y-64009, an oleaginous yeast capable of growing on lignocellulosic hydrolysates.</title>
        <authorList>
            <consortium name="Lawrence Berkeley National Laboratory"/>
            <person name="Jagtap S.S."/>
            <person name="Liu J.-J."/>
            <person name="Walukiewicz H.E."/>
            <person name="Pangilinan J."/>
            <person name="Lipzen A."/>
            <person name="Ahrendt S."/>
            <person name="Koriabine M."/>
            <person name="Cobaugh K."/>
            <person name="Salamov A."/>
            <person name="Yoshinaga Y."/>
            <person name="Ng V."/>
            <person name="Daum C."/>
            <person name="Grigoriev I.V."/>
            <person name="Slininger P.J."/>
            <person name="Dien B.S."/>
            <person name="Jin Y.-S."/>
            <person name="Rao C.V."/>
        </authorList>
    </citation>
    <scope>NUCLEOTIDE SEQUENCE</scope>
    <source>
        <strain evidence="10">NRRL Y-64009</strain>
    </source>
</reference>
<evidence type="ECO:0000313" key="11">
    <source>
        <dbReference type="Proteomes" id="UP001217417"/>
    </source>
</evidence>
<proteinExistence type="predicted"/>
<feature type="region of interest" description="Disordered" evidence="7">
    <location>
        <begin position="74"/>
        <end position="202"/>
    </location>
</feature>
<dbReference type="CDD" id="cd12935">
    <property type="entry name" value="LEM_like"/>
    <property type="match status" value="1"/>
</dbReference>
<name>A0AAD7VQY0_9ASCO</name>
<keyword evidence="4" id="KW-1133">Transmembrane helix</keyword>
<feature type="domain" description="Man1/Src1-like C-terminal" evidence="8">
    <location>
        <begin position="285"/>
        <end position="604"/>
    </location>
</feature>
<dbReference type="Proteomes" id="UP001217417">
    <property type="component" value="Unassembled WGS sequence"/>
</dbReference>
<gene>
    <name evidence="10" type="ORF">POJ06DRAFT_257521</name>
</gene>
<organism evidence="10 11">
    <name type="scientific">Lipomyces tetrasporus</name>
    <dbReference type="NCBI Taxonomy" id="54092"/>
    <lineage>
        <taxon>Eukaryota</taxon>
        <taxon>Fungi</taxon>
        <taxon>Dikarya</taxon>
        <taxon>Ascomycota</taxon>
        <taxon>Saccharomycotina</taxon>
        <taxon>Lipomycetes</taxon>
        <taxon>Lipomycetales</taxon>
        <taxon>Lipomycetaceae</taxon>
        <taxon>Lipomyces</taxon>
    </lineage>
</organism>
<dbReference type="PANTHER" id="PTHR47808:SF2">
    <property type="entry name" value="LEM DOMAIN-CONTAINING PROTEIN 2"/>
    <property type="match status" value="1"/>
</dbReference>
<evidence type="ECO:0000256" key="1">
    <source>
        <dbReference type="ARBA" id="ARBA00004540"/>
    </source>
</evidence>
<protein>
    <submittedName>
        <fullName evidence="10">Man1-Src1p-C-terminal domain-containing protein</fullName>
    </submittedName>
</protein>
<dbReference type="GO" id="GO:0005783">
    <property type="term" value="C:endoplasmic reticulum"/>
    <property type="evidence" value="ECO:0007669"/>
    <property type="project" value="TreeGrafter"/>
</dbReference>
<dbReference type="InterPro" id="IPR018996">
    <property type="entry name" value="Man1/Src1-like_C"/>
</dbReference>
<dbReference type="InterPro" id="IPR041885">
    <property type="entry name" value="MAN1_winged_helix_dom"/>
</dbReference>
<dbReference type="GO" id="GO:0005637">
    <property type="term" value="C:nuclear inner membrane"/>
    <property type="evidence" value="ECO:0007669"/>
    <property type="project" value="UniProtKB-SubCell"/>
</dbReference>
<evidence type="ECO:0000259" key="9">
    <source>
        <dbReference type="Pfam" id="PF12949"/>
    </source>
</evidence>
<evidence type="ECO:0000256" key="5">
    <source>
        <dbReference type="ARBA" id="ARBA00023136"/>
    </source>
</evidence>
<evidence type="ECO:0000256" key="7">
    <source>
        <dbReference type="SAM" id="MobiDB-lite"/>
    </source>
</evidence>
<evidence type="ECO:0000256" key="4">
    <source>
        <dbReference type="ARBA" id="ARBA00022989"/>
    </source>
</evidence>
<accession>A0AAD7VQY0</accession>
<dbReference type="Gene3D" id="1.10.10.1180">
    <property type="entry name" value="MAN1, winged-helix domain"/>
    <property type="match status" value="1"/>
</dbReference>
<dbReference type="GO" id="GO:0003682">
    <property type="term" value="F:chromatin binding"/>
    <property type="evidence" value="ECO:0007669"/>
    <property type="project" value="InterPro"/>
</dbReference>
<evidence type="ECO:0000256" key="3">
    <source>
        <dbReference type="ARBA" id="ARBA00022692"/>
    </source>
</evidence>
<evidence type="ECO:0000313" key="10">
    <source>
        <dbReference type="EMBL" id="KAJ8098618.1"/>
    </source>
</evidence>
<keyword evidence="5" id="KW-0472">Membrane</keyword>
<dbReference type="InterPro" id="IPR025856">
    <property type="entry name" value="HeH/LEM_domain"/>
</dbReference>
<keyword evidence="6" id="KW-0539">Nucleus</keyword>
<dbReference type="PANTHER" id="PTHR47808">
    <property type="entry name" value="INNER NUCLEAR MEMBRANE PROTEIN HEH2-RELATED"/>
    <property type="match status" value="1"/>
</dbReference>
<dbReference type="Pfam" id="PF12949">
    <property type="entry name" value="HeH"/>
    <property type="match status" value="1"/>
</dbReference>
<keyword evidence="3" id="KW-0812">Transmembrane</keyword>
<feature type="compositionally biased region" description="Polar residues" evidence="7">
    <location>
        <begin position="94"/>
        <end position="105"/>
    </location>
</feature>